<dbReference type="Pfam" id="PF12157">
    <property type="entry name" value="DUF3591"/>
    <property type="match status" value="1"/>
</dbReference>
<feature type="compositionally biased region" description="Acidic residues" evidence="5">
    <location>
        <begin position="25"/>
        <end position="36"/>
    </location>
</feature>
<evidence type="ECO:0000313" key="9">
    <source>
        <dbReference type="Proteomes" id="UP000812966"/>
    </source>
</evidence>
<feature type="compositionally biased region" description="Acidic residues" evidence="5">
    <location>
        <begin position="117"/>
        <end position="127"/>
    </location>
</feature>
<reference evidence="8" key="1">
    <citation type="submission" date="2020-04" db="EMBL/GenBank/DDBJ databases">
        <title>Analysis of mating type loci in Filobasidium floriforme.</title>
        <authorList>
            <person name="Nowrousian M."/>
        </authorList>
    </citation>
    <scope>NUCLEOTIDE SEQUENCE</scope>
    <source>
        <strain evidence="8">CBS 6242</strain>
    </source>
</reference>
<keyword evidence="3" id="KW-0804">Transcription</keyword>
<protein>
    <recommendedName>
        <fullName evidence="10">Transcription initiation factor TFIID subunit 1 histone acetyltransferase domain-containing protein</fullName>
    </recommendedName>
</protein>
<evidence type="ECO:0000256" key="2">
    <source>
        <dbReference type="ARBA" id="ARBA00023015"/>
    </source>
</evidence>
<feature type="region of interest" description="Disordered" evidence="5">
    <location>
        <begin position="23"/>
        <end position="148"/>
    </location>
</feature>
<name>A0A8K0JFZ7_9TREE</name>
<dbReference type="PANTHER" id="PTHR13900">
    <property type="entry name" value="TRANSCRIPTION INITIATION FACTOR TFIID"/>
    <property type="match status" value="1"/>
</dbReference>
<dbReference type="GO" id="GO:0004402">
    <property type="term" value="F:histone acetyltransferase activity"/>
    <property type="evidence" value="ECO:0007669"/>
    <property type="project" value="InterPro"/>
</dbReference>
<feature type="compositionally biased region" description="Basic and acidic residues" evidence="5">
    <location>
        <begin position="893"/>
        <end position="920"/>
    </location>
</feature>
<feature type="region of interest" description="Disordered" evidence="5">
    <location>
        <begin position="882"/>
        <end position="920"/>
    </location>
</feature>
<dbReference type="EMBL" id="JABELV010000180">
    <property type="protein sequence ID" value="KAG7528490.1"/>
    <property type="molecule type" value="Genomic_DNA"/>
</dbReference>
<dbReference type="GO" id="GO:0017025">
    <property type="term" value="F:TBP-class protein binding"/>
    <property type="evidence" value="ECO:0007669"/>
    <property type="project" value="InterPro"/>
</dbReference>
<dbReference type="Proteomes" id="UP000812966">
    <property type="component" value="Unassembled WGS sequence"/>
</dbReference>
<accession>A0A8K0JFZ7</accession>
<feature type="compositionally biased region" description="Polar residues" evidence="5">
    <location>
        <begin position="132"/>
        <end position="144"/>
    </location>
</feature>
<dbReference type="OrthoDB" id="5752at2759"/>
<keyword evidence="2" id="KW-0805">Transcription regulation</keyword>
<sequence>MSYLPHHQGMYEYQQGHMAMQMHMDDDDTDDSDDDEPMNHAASPGIFSTHASPYAYASPAAAPSPEDVKPSTSQLGVMSPSAPAYGERLPWMTDDQGSVPPSAAPSPYDQKPRRDDSEDDEGEDGMDIEPQLTGTRAGSDTGSEQEQKVELTFEEKMQLRFPAFDKKKPLKFTELQAIDPIRESKKRRLEDHGISSIEAEHPHPSQESSFLRPLPVVESLNQRRVHAWTAPLLRRGRKRSDGHTPAGTVTQNRMHRLIKQFDPASFREPSSADQDLVRKQKDASMLELSSWEDQIVWGVDNPPVEMDTPGIAISKLPKESKGIQSLNMQLRGDEWLDRIALSVPLEGSDENDLEAASDELDVPVETVASEPTRVAKALEIIRAPRVDNNGLALDFYNWSNDHYYPPQKAQKVTIRQTGLIEIIHAGPAVKLQLPFYKPTLTTAEKRTRNRPMLQFPTGVPIHFDKLLPSTNRTKQQREAIKAMERQGKKVEPEIPQSSKDLSMANRVPYVLLEYSEETPLALPGYGMGSSMINYYKKTFADDSDYPQFKTGQPVILQPNDPQPYPLAFIDPGQSTRSLQTTFSNAPIFEHQPSPSDYLVIRRTVDGQSRYYIREINNIFVVGQTLPAVSQTKQYLMDMPTSQAASRRATRWIRIVIKKLLAKHGNIVKQSQLRPFWPEWSDRDWTLFLKTFMFSESKKHEKYWRPMIDENGVNKTELELEKVDMSPEELVLHAAMGQAEQWLIDRGHPLPANAKDEKVLIKDMNDSRDLVGDERDRYIETRLAPWYRSQNYASAAQTSLASGTGSNALANVLQLKDEGDPTGRGEGFSLLECSRKQMPEMFKRTMQKNKRRGEDETKQNSKVHRDELVKAYTLQQQKIWETQRRSLTSSIPPKPDRPDDKRSIQRQKIERQEEERQRRIRQRYEEEQRDFQIGSDRKLRITRQRKDGTFEQEEITDPVIITAYLQAKLTESIKKDGFSEGGLYNGLNRFEGKVANLKNFRIKLLEENKHELQKLKTGKTDAPAKRTIKCKQCGEIGHNSMSDICPKNQDNPEFLAKKEASKASKRGKRVYVPEGKKEFKQDDVRMAKKDGESSAGATAPPMGGTAGFKVKLSLGNNVGS</sequence>
<evidence type="ECO:0000259" key="6">
    <source>
        <dbReference type="Pfam" id="PF12157"/>
    </source>
</evidence>
<organism evidence="8 9">
    <name type="scientific">Filobasidium floriforme</name>
    <dbReference type="NCBI Taxonomy" id="5210"/>
    <lineage>
        <taxon>Eukaryota</taxon>
        <taxon>Fungi</taxon>
        <taxon>Dikarya</taxon>
        <taxon>Basidiomycota</taxon>
        <taxon>Agaricomycotina</taxon>
        <taxon>Tremellomycetes</taxon>
        <taxon>Filobasidiales</taxon>
        <taxon>Filobasidiaceae</taxon>
        <taxon>Filobasidium</taxon>
    </lineage>
</organism>
<dbReference type="InterPro" id="IPR041670">
    <property type="entry name" value="Znf-CCHC_6"/>
</dbReference>
<evidence type="ECO:0000259" key="7">
    <source>
        <dbReference type="Pfam" id="PF15288"/>
    </source>
</evidence>
<evidence type="ECO:0000256" key="3">
    <source>
        <dbReference type="ARBA" id="ARBA00023163"/>
    </source>
</evidence>
<feature type="compositionally biased region" description="Basic and acidic residues" evidence="5">
    <location>
        <begin position="851"/>
        <end position="867"/>
    </location>
</feature>
<evidence type="ECO:0000313" key="8">
    <source>
        <dbReference type="EMBL" id="KAG7528490.1"/>
    </source>
</evidence>
<dbReference type="GO" id="GO:0005669">
    <property type="term" value="C:transcription factor TFIID complex"/>
    <property type="evidence" value="ECO:0007669"/>
    <property type="project" value="InterPro"/>
</dbReference>
<dbReference type="Pfam" id="PF15288">
    <property type="entry name" value="zf-CCHC_6"/>
    <property type="match status" value="1"/>
</dbReference>
<evidence type="ECO:0000256" key="4">
    <source>
        <dbReference type="ARBA" id="ARBA00023242"/>
    </source>
</evidence>
<keyword evidence="9" id="KW-1185">Reference proteome</keyword>
<dbReference type="InterPro" id="IPR040240">
    <property type="entry name" value="TAF1"/>
</dbReference>
<evidence type="ECO:0000256" key="1">
    <source>
        <dbReference type="ARBA" id="ARBA00004123"/>
    </source>
</evidence>
<gene>
    <name evidence="8" type="ORF">FFLO_06113</name>
</gene>
<feature type="compositionally biased region" description="Low complexity" evidence="5">
    <location>
        <begin position="51"/>
        <end position="65"/>
    </location>
</feature>
<evidence type="ECO:0008006" key="10">
    <source>
        <dbReference type="Google" id="ProtNLM"/>
    </source>
</evidence>
<feature type="region of interest" description="Disordered" evidence="5">
    <location>
        <begin position="844"/>
        <end position="867"/>
    </location>
</feature>
<proteinExistence type="predicted"/>
<comment type="subcellular location">
    <subcellularLocation>
        <location evidence="1">Nucleus</location>
    </subcellularLocation>
</comment>
<comment type="caution">
    <text evidence="8">The sequence shown here is derived from an EMBL/GenBank/DDBJ whole genome shotgun (WGS) entry which is preliminary data.</text>
</comment>
<dbReference type="GO" id="GO:0016251">
    <property type="term" value="F:RNA polymerase II general transcription initiation factor activity"/>
    <property type="evidence" value="ECO:0007669"/>
    <property type="project" value="InterPro"/>
</dbReference>
<keyword evidence="4" id="KW-0539">Nucleus</keyword>
<dbReference type="AlphaFoldDB" id="A0A8K0JFZ7"/>
<dbReference type="InterPro" id="IPR022591">
    <property type="entry name" value="TAF1_HAT_dom"/>
</dbReference>
<evidence type="ECO:0000256" key="5">
    <source>
        <dbReference type="SAM" id="MobiDB-lite"/>
    </source>
</evidence>
<dbReference type="GO" id="GO:0051123">
    <property type="term" value="P:RNA polymerase II preinitiation complex assembly"/>
    <property type="evidence" value="ECO:0007669"/>
    <property type="project" value="TreeGrafter"/>
</dbReference>
<dbReference type="PANTHER" id="PTHR13900:SF0">
    <property type="entry name" value="TRANSCRIPTION INITIATION FACTOR TFIID SUBUNIT 1"/>
    <property type="match status" value="1"/>
</dbReference>
<feature type="domain" description="Transcription initiation factor TFIID subunit 1 histone acetyltransferase" evidence="6">
    <location>
        <begin position="396"/>
        <end position="886"/>
    </location>
</feature>
<feature type="compositionally biased region" description="Basic and acidic residues" evidence="5">
    <location>
        <begin position="1073"/>
        <end position="1091"/>
    </location>
</feature>
<feature type="domain" description="Zinc knuckle" evidence="7">
    <location>
        <begin position="1027"/>
        <end position="1049"/>
    </location>
</feature>
<feature type="region of interest" description="Disordered" evidence="5">
    <location>
        <begin position="1057"/>
        <end position="1119"/>
    </location>
</feature>